<comment type="caution">
    <text evidence="6">The sequence shown here is derived from an EMBL/GenBank/DDBJ whole genome shotgun (WGS) entry which is preliminary data.</text>
</comment>
<dbReference type="InterPro" id="IPR058245">
    <property type="entry name" value="NreC/VraR/RcsB-like_REC"/>
</dbReference>
<feature type="modified residue" description="4-aspartylphosphate" evidence="3">
    <location>
        <position position="63"/>
    </location>
</feature>
<evidence type="ECO:0000259" key="4">
    <source>
        <dbReference type="PROSITE" id="PS50043"/>
    </source>
</evidence>
<accession>A0ABQ4RZ17</accession>
<evidence type="ECO:0000313" key="6">
    <source>
        <dbReference type="EMBL" id="GJD95851.1"/>
    </source>
</evidence>
<dbReference type="SMART" id="SM00448">
    <property type="entry name" value="REC"/>
    <property type="match status" value="1"/>
</dbReference>
<keyword evidence="7" id="KW-1185">Reference proteome</keyword>
<feature type="domain" description="Response regulatory" evidence="5">
    <location>
        <begin position="10"/>
        <end position="128"/>
    </location>
</feature>
<evidence type="ECO:0000256" key="2">
    <source>
        <dbReference type="ARBA" id="ARBA00023125"/>
    </source>
</evidence>
<dbReference type="PANTHER" id="PTHR45566:SF2">
    <property type="entry name" value="NARL SUBFAMILY"/>
    <property type="match status" value="1"/>
</dbReference>
<dbReference type="Pfam" id="PF00072">
    <property type="entry name" value="Response_reg"/>
    <property type="match status" value="1"/>
</dbReference>
<dbReference type="Proteomes" id="UP001055125">
    <property type="component" value="Unassembled WGS sequence"/>
</dbReference>
<evidence type="ECO:0000313" key="7">
    <source>
        <dbReference type="Proteomes" id="UP001055125"/>
    </source>
</evidence>
<dbReference type="PANTHER" id="PTHR45566">
    <property type="entry name" value="HTH-TYPE TRANSCRIPTIONAL REGULATOR YHJB-RELATED"/>
    <property type="match status" value="1"/>
</dbReference>
<dbReference type="InterPro" id="IPR051015">
    <property type="entry name" value="EvgA-like"/>
</dbReference>
<dbReference type="CDD" id="cd06170">
    <property type="entry name" value="LuxR_C_like"/>
    <property type="match status" value="1"/>
</dbReference>
<dbReference type="SUPFAM" id="SSF46894">
    <property type="entry name" value="C-terminal effector domain of the bipartite response regulators"/>
    <property type="match status" value="1"/>
</dbReference>
<dbReference type="Gene3D" id="3.40.50.2300">
    <property type="match status" value="1"/>
</dbReference>
<evidence type="ECO:0000256" key="3">
    <source>
        <dbReference type="PROSITE-ProRule" id="PRU00169"/>
    </source>
</evidence>
<keyword evidence="1 3" id="KW-0597">Phosphoprotein</keyword>
<dbReference type="PRINTS" id="PR00038">
    <property type="entry name" value="HTHLUXR"/>
</dbReference>
<dbReference type="SMART" id="SM00421">
    <property type="entry name" value="HTH_LUXR"/>
    <property type="match status" value="1"/>
</dbReference>
<evidence type="ECO:0000259" key="5">
    <source>
        <dbReference type="PROSITE" id="PS50110"/>
    </source>
</evidence>
<dbReference type="InterPro" id="IPR000792">
    <property type="entry name" value="Tscrpt_reg_LuxR_C"/>
</dbReference>
<reference evidence="6" key="1">
    <citation type="journal article" date="2021" name="Front. Microbiol.">
        <title>Comprehensive Comparative Genomics and Phenotyping of Methylobacterium Species.</title>
        <authorList>
            <person name="Alessa O."/>
            <person name="Ogura Y."/>
            <person name="Fujitani Y."/>
            <person name="Takami H."/>
            <person name="Hayashi T."/>
            <person name="Sahin N."/>
            <person name="Tani A."/>
        </authorList>
    </citation>
    <scope>NUCLEOTIDE SEQUENCE</scope>
    <source>
        <strain evidence="6">DSM 19015</strain>
    </source>
</reference>
<dbReference type="InterPro" id="IPR016032">
    <property type="entry name" value="Sig_transdc_resp-reg_C-effctor"/>
</dbReference>
<dbReference type="SUPFAM" id="SSF52172">
    <property type="entry name" value="CheY-like"/>
    <property type="match status" value="1"/>
</dbReference>
<dbReference type="Pfam" id="PF00196">
    <property type="entry name" value="GerE"/>
    <property type="match status" value="1"/>
</dbReference>
<dbReference type="CDD" id="cd17535">
    <property type="entry name" value="REC_NarL-like"/>
    <property type="match status" value="1"/>
</dbReference>
<reference evidence="6" key="2">
    <citation type="submission" date="2021-08" db="EMBL/GenBank/DDBJ databases">
        <authorList>
            <person name="Tani A."/>
            <person name="Ola A."/>
            <person name="Ogura Y."/>
            <person name="Katsura K."/>
            <person name="Hayashi T."/>
        </authorList>
    </citation>
    <scope>NUCLEOTIDE SEQUENCE</scope>
    <source>
        <strain evidence="6">DSM 19015</strain>
    </source>
</reference>
<proteinExistence type="predicted"/>
<name>A0ABQ4RZ17_9HYPH</name>
<sequence>MNQRSLQNRCALVADDDEFFRIAASAILTQRLGFESVIETGSLDEALARLGEMDGAISLALFDLQMPGMADASSVSAVRECFPEVRVAIVSGSAYRINILRALEAGAHGYVPKILGVGELAKAIEIIVSGQIFVPSSLATIPSDGFPSDMLLPQAMRKSVISSKESSGTVEDDAALVSKLTKRQCDVLRLVSVGKSNKEIARLLSLSEGTVKVHIAALLRTLKVANRSAAAVRGAQLLE</sequence>
<protein>
    <submittedName>
        <fullName evidence="6">Transcriptional regulatory protein DegU</fullName>
    </submittedName>
</protein>
<dbReference type="InterPro" id="IPR011006">
    <property type="entry name" value="CheY-like_superfamily"/>
</dbReference>
<organism evidence="6 7">
    <name type="scientific">Methylobacterium iners</name>
    <dbReference type="NCBI Taxonomy" id="418707"/>
    <lineage>
        <taxon>Bacteria</taxon>
        <taxon>Pseudomonadati</taxon>
        <taxon>Pseudomonadota</taxon>
        <taxon>Alphaproteobacteria</taxon>
        <taxon>Hyphomicrobiales</taxon>
        <taxon>Methylobacteriaceae</taxon>
        <taxon>Methylobacterium</taxon>
    </lineage>
</organism>
<dbReference type="InterPro" id="IPR001789">
    <property type="entry name" value="Sig_transdc_resp-reg_receiver"/>
</dbReference>
<keyword evidence="2" id="KW-0238">DNA-binding</keyword>
<dbReference type="RefSeq" id="WP_238244985.1">
    <property type="nucleotide sequence ID" value="NZ_BPQP01000048.1"/>
</dbReference>
<dbReference type="EMBL" id="BPQP01000048">
    <property type="protein sequence ID" value="GJD95851.1"/>
    <property type="molecule type" value="Genomic_DNA"/>
</dbReference>
<dbReference type="PROSITE" id="PS50110">
    <property type="entry name" value="RESPONSE_REGULATORY"/>
    <property type="match status" value="1"/>
</dbReference>
<dbReference type="PROSITE" id="PS50043">
    <property type="entry name" value="HTH_LUXR_2"/>
    <property type="match status" value="1"/>
</dbReference>
<feature type="domain" description="HTH luxR-type" evidence="4">
    <location>
        <begin position="173"/>
        <end position="238"/>
    </location>
</feature>
<gene>
    <name evidence="6" type="primary">degU_4</name>
    <name evidence="6" type="ORF">OCOJLMKI_3067</name>
</gene>
<evidence type="ECO:0000256" key="1">
    <source>
        <dbReference type="ARBA" id="ARBA00022553"/>
    </source>
</evidence>